<feature type="region of interest" description="Disordered" evidence="1">
    <location>
        <begin position="1"/>
        <end position="21"/>
    </location>
</feature>
<dbReference type="STRING" id="50990.A0A4Y7QB29"/>
<feature type="compositionally biased region" description="Basic and acidic residues" evidence="1">
    <location>
        <begin position="392"/>
        <end position="404"/>
    </location>
</feature>
<evidence type="ECO:0000313" key="2">
    <source>
        <dbReference type="EMBL" id="TDL24438.1"/>
    </source>
</evidence>
<dbReference type="EMBL" id="ML170166">
    <property type="protein sequence ID" value="TDL24438.1"/>
    <property type="molecule type" value="Genomic_DNA"/>
</dbReference>
<feature type="compositionally biased region" description="Basic and acidic residues" evidence="1">
    <location>
        <begin position="338"/>
        <end position="364"/>
    </location>
</feature>
<dbReference type="VEuPathDB" id="FungiDB:BD410DRAFT_785904"/>
<evidence type="ECO:0000256" key="1">
    <source>
        <dbReference type="SAM" id="MobiDB-lite"/>
    </source>
</evidence>
<feature type="compositionally biased region" description="Low complexity" evidence="1">
    <location>
        <begin position="1"/>
        <end position="16"/>
    </location>
</feature>
<organism evidence="2 3">
    <name type="scientific">Rickenella mellea</name>
    <dbReference type="NCBI Taxonomy" id="50990"/>
    <lineage>
        <taxon>Eukaryota</taxon>
        <taxon>Fungi</taxon>
        <taxon>Dikarya</taxon>
        <taxon>Basidiomycota</taxon>
        <taxon>Agaricomycotina</taxon>
        <taxon>Agaricomycetes</taxon>
        <taxon>Hymenochaetales</taxon>
        <taxon>Rickenellaceae</taxon>
        <taxon>Rickenella</taxon>
    </lineage>
</organism>
<feature type="compositionally biased region" description="Low complexity" evidence="1">
    <location>
        <begin position="233"/>
        <end position="252"/>
    </location>
</feature>
<feature type="region of interest" description="Disordered" evidence="1">
    <location>
        <begin position="175"/>
        <end position="404"/>
    </location>
</feature>
<feature type="compositionally biased region" description="Polar residues" evidence="1">
    <location>
        <begin position="371"/>
        <end position="380"/>
    </location>
</feature>
<feature type="compositionally biased region" description="Low complexity" evidence="1">
    <location>
        <begin position="185"/>
        <end position="195"/>
    </location>
</feature>
<feature type="region of interest" description="Disordered" evidence="1">
    <location>
        <begin position="80"/>
        <end position="108"/>
    </location>
</feature>
<reference evidence="2 3" key="1">
    <citation type="submission" date="2018-06" db="EMBL/GenBank/DDBJ databases">
        <title>A transcriptomic atlas of mushroom development highlights an independent origin of complex multicellularity.</title>
        <authorList>
            <consortium name="DOE Joint Genome Institute"/>
            <person name="Krizsan K."/>
            <person name="Almasi E."/>
            <person name="Merenyi Z."/>
            <person name="Sahu N."/>
            <person name="Viragh M."/>
            <person name="Koszo T."/>
            <person name="Mondo S."/>
            <person name="Kiss B."/>
            <person name="Balint B."/>
            <person name="Kues U."/>
            <person name="Barry K."/>
            <person name="Hegedus J.C."/>
            <person name="Henrissat B."/>
            <person name="Johnson J."/>
            <person name="Lipzen A."/>
            <person name="Ohm R."/>
            <person name="Nagy I."/>
            <person name="Pangilinan J."/>
            <person name="Yan J."/>
            <person name="Xiong Y."/>
            <person name="Grigoriev I.V."/>
            <person name="Hibbett D.S."/>
            <person name="Nagy L.G."/>
        </authorList>
    </citation>
    <scope>NUCLEOTIDE SEQUENCE [LARGE SCALE GENOMIC DNA]</scope>
    <source>
        <strain evidence="2 3">SZMC22713</strain>
    </source>
</reference>
<dbReference type="OrthoDB" id="78858at2759"/>
<dbReference type="Proteomes" id="UP000294933">
    <property type="component" value="Unassembled WGS sequence"/>
</dbReference>
<dbReference type="InterPro" id="IPR019152">
    <property type="entry name" value="DUF2046"/>
</dbReference>
<sequence>MSVSPPLRRLSSASSNSKREEDLINAYEAEEERIINLLSRKLEQLKEEKISLERAHEEESESHVNRLSRELTALRLLQQQSQAQSQLNGNAADDSGRGRGQGRGVYLPESPSTEVLLEALKKENESLRGRLVDTERDYVRVTRLNEIYREELIDHRRRLGLPVDNLIGLSSSFDPYSQPIHRRSSSTASSSPTASMINLPLSRPSATHSVPIPRIASQIHRPKSGSHVMAETPQSHSPSSSESPFPFSPVLSAQPESFVSTSTQLTTPPSSASLQSNPPGPYPMAPPSLSYPSVPPPSLSSSLGSPSVMYHIPQRDEPPSPDSFSLSRRPSESVQRGSADHRVVESGNFRDLRSRRASVERGGRVAETGTLIRSRTNSTLAPMAPGCDETPSDVKKGSEADTKG</sequence>
<proteinExistence type="predicted"/>
<dbReference type="Pfam" id="PF09755">
    <property type="entry name" value="DUF2046"/>
    <property type="match status" value="1"/>
</dbReference>
<keyword evidence="3" id="KW-1185">Reference proteome</keyword>
<dbReference type="AlphaFoldDB" id="A0A4Y7QB29"/>
<name>A0A4Y7QB29_9AGAM</name>
<accession>A0A4Y7QB29</accession>
<feature type="compositionally biased region" description="Low complexity" evidence="1">
    <location>
        <begin position="260"/>
        <end position="274"/>
    </location>
</feature>
<feature type="compositionally biased region" description="Polar residues" evidence="1">
    <location>
        <begin position="322"/>
        <end position="336"/>
    </location>
</feature>
<evidence type="ECO:0000313" key="3">
    <source>
        <dbReference type="Proteomes" id="UP000294933"/>
    </source>
</evidence>
<gene>
    <name evidence="2" type="ORF">BD410DRAFT_785904</name>
</gene>
<protein>
    <submittedName>
        <fullName evidence="2">Uncharacterized protein</fullName>
    </submittedName>
</protein>